<proteinExistence type="predicted"/>
<evidence type="ECO:0000313" key="2">
    <source>
        <dbReference type="Proteomes" id="UP001056384"/>
    </source>
</evidence>
<keyword evidence="2" id="KW-1185">Reference proteome</keyword>
<accession>A0A9Q9AMQ6</accession>
<dbReference type="Proteomes" id="UP001056384">
    <property type="component" value="Chromosome 2"/>
</dbReference>
<gene>
    <name evidence="1" type="ORF">Slin15195_G022620</name>
</gene>
<name>A0A9Q9AMQ6_9PEZI</name>
<protein>
    <submittedName>
        <fullName evidence="1">Uncharacterized protein</fullName>
    </submittedName>
</protein>
<dbReference type="EMBL" id="CP099419">
    <property type="protein sequence ID" value="USW48943.1"/>
    <property type="molecule type" value="Genomic_DNA"/>
</dbReference>
<evidence type="ECO:0000313" key="1">
    <source>
        <dbReference type="EMBL" id="USW48943.1"/>
    </source>
</evidence>
<sequence>MERKVLKVVVCAPPCGHFTDVLFEHIIRDWCALCTPVMLEQLQKELEPKEDEKAYYLRKGYSGPKKQ</sequence>
<dbReference type="AlphaFoldDB" id="A0A9Q9AMQ6"/>
<reference evidence="1" key="1">
    <citation type="submission" date="2022-06" db="EMBL/GenBank/DDBJ databases">
        <title>Complete genome sequences of two strains of the flax pathogen Septoria linicola.</title>
        <authorList>
            <person name="Lapalu N."/>
            <person name="Simon A."/>
            <person name="Demenou B."/>
            <person name="Paumier D."/>
            <person name="Guillot M.-P."/>
            <person name="Gout L."/>
            <person name="Valade R."/>
        </authorList>
    </citation>
    <scope>NUCLEOTIDE SEQUENCE</scope>
    <source>
        <strain evidence="1">SE15195</strain>
    </source>
</reference>
<organism evidence="1 2">
    <name type="scientific">Septoria linicola</name>
    <dbReference type="NCBI Taxonomy" id="215465"/>
    <lineage>
        <taxon>Eukaryota</taxon>
        <taxon>Fungi</taxon>
        <taxon>Dikarya</taxon>
        <taxon>Ascomycota</taxon>
        <taxon>Pezizomycotina</taxon>
        <taxon>Dothideomycetes</taxon>
        <taxon>Dothideomycetidae</taxon>
        <taxon>Mycosphaerellales</taxon>
        <taxon>Mycosphaerellaceae</taxon>
        <taxon>Septoria</taxon>
    </lineage>
</organism>